<sequence>MTTTEVALVTGANKGIGKEIARGLGQLGITVLASARDETRGAAAVAELAGEGLDARFVRLDVTDERSVAEAAELISADFGRLDILVNNAGITNDLVTPPSETSLGDLRRVYETNVFGVVAVTNAMLPLLRNAPSARIVNVSSGLGSLARHTAPGCTLGLYFAYSTSKTALNAVTVQYARELRDAGIAVNACAPGLCATDLNGHMGDRTPAQGAKIAIELATAEPDGPTAGFFDENGPVSW</sequence>
<dbReference type="InterPro" id="IPR002347">
    <property type="entry name" value="SDR_fam"/>
</dbReference>
<accession>A0A4D4JDW7</accession>
<evidence type="ECO:0000256" key="4">
    <source>
        <dbReference type="RuleBase" id="RU000363"/>
    </source>
</evidence>
<name>A0A4D4JDW7_9PSEU</name>
<keyword evidence="6" id="KW-1185">Reference proteome</keyword>
<dbReference type="PANTHER" id="PTHR43490:SF99">
    <property type="entry name" value="SHORT-CHAIN DEHYDROGENASE_REDUCTASE"/>
    <property type="match status" value="1"/>
</dbReference>
<evidence type="ECO:0000256" key="2">
    <source>
        <dbReference type="ARBA" id="ARBA00022857"/>
    </source>
</evidence>
<dbReference type="GO" id="GO:0016616">
    <property type="term" value="F:oxidoreductase activity, acting on the CH-OH group of donors, NAD or NADP as acceptor"/>
    <property type="evidence" value="ECO:0007669"/>
    <property type="project" value="InterPro"/>
</dbReference>
<dbReference type="InterPro" id="IPR045313">
    <property type="entry name" value="CBR1-like"/>
</dbReference>
<keyword evidence="3" id="KW-0560">Oxidoreductase</keyword>
<dbReference type="EMBL" id="BJFL01000021">
    <property type="protein sequence ID" value="GDY32097.1"/>
    <property type="molecule type" value="Genomic_DNA"/>
</dbReference>
<comment type="similarity">
    <text evidence="1 4">Belongs to the short-chain dehydrogenases/reductases (SDR) family.</text>
</comment>
<dbReference type="Pfam" id="PF00106">
    <property type="entry name" value="adh_short"/>
    <property type="match status" value="1"/>
</dbReference>
<dbReference type="SUPFAM" id="SSF51735">
    <property type="entry name" value="NAD(P)-binding Rossmann-fold domains"/>
    <property type="match status" value="1"/>
</dbReference>
<proteinExistence type="inferred from homology"/>
<organism evidence="5 6">
    <name type="scientific">Gandjariella thermophila</name>
    <dbReference type="NCBI Taxonomy" id="1931992"/>
    <lineage>
        <taxon>Bacteria</taxon>
        <taxon>Bacillati</taxon>
        <taxon>Actinomycetota</taxon>
        <taxon>Actinomycetes</taxon>
        <taxon>Pseudonocardiales</taxon>
        <taxon>Pseudonocardiaceae</taxon>
        <taxon>Gandjariella</taxon>
    </lineage>
</organism>
<dbReference type="CDD" id="cd05324">
    <property type="entry name" value="carb_red_PTCR-like_SDR_c"/>
    <property type="match status" value="1"/>
</dbReference>
<dbReference type="PRINTS" id="PR00080">
    <property type="entry name" value="SDRFAMILY"/>
</dbReference>
<dbReference type="PANTHER" id="PTHR43490">
    <property type="entry name" value="(+)-NEOMENTHOL DEHYDROGENASE"/>
    <property type="match status" value="1"/>
</dbReference>
<gene>
    <name evidence="5" type="ORF">GTS_37300</name>
</gene>
<keyword evidence="2" id="KW-0521">NADP</keyword>
<dbReference type="RefSeq" id="WP_137815142.1">
    <property type="nucleotide sequence ID" value="NZ_BJFL01000021.1"/>
</dbReference>
<dbReference type="Gene3D" id="3.40.50.720">
    <property type="entry name" value="NAD(P)-binding Rossmann-like Domain"/>
    <property type="match status" value="1"/>
</dbReference>
<evidence type="ECO:0000256" key="1">
    <source>
        <dbReference type="ARBA" id="ARBA00006484"/>
    </source>
</evidence>
<dbReference type="InterPro" id="IPR036291">
    <property type="entry name" value="NAD(P)-bd_dom_sf"/>
</dbReference>
<dbReference type="PRINTS" id="PR00081">
    <property type="entry name" value="GDHRDH"/>
</dbReference>
<evidence type="ECO:0000313" key="5">
    <source>
        <dbReference type="EMBL" id="GDY32097.1"/>
    </source>
</evidence>
<comment type="caution">
    <text evidence="5">The sequence shown here is derived from an EMBL/GenBank/DDBJ whole genome shotgun (WGS) entry which is preliminary data.</text>
</comment>
<dbReference type="Proteomes" id="UP000298860">
    <property type="component" value="Unassembled WGS sequence"/>
</dbReference>
<protein>
    <submittedName>
        <fullName evidence="5">Dehydrogenase</fullName>
    </submittedName>
</protein>
<evidence type="ECO:0000313" key="6">
    <source>
        <dbReference type="Proteomes" id="UP000298860"/>
    </source>
</evidence>
<dbReference type="AlphaFoldDB" id="A0A4D4JDW7"/>
<evidence type="ECO:0000256" key="3">
    <source>
        <dbReference type="ARBA" id="ARBA00023002"/>
    </source>
</evidence>
<reference evidence="6" key="1">
    <citation type="submission" date="2019-04" db="EMBL/GenBank/DDBJ databases">
        <title>Draft genome sequence of Pseudonocardiaceae bacterium SL3-2-4.</title>
        <authorList>
            <person name="Ningsih F."/>
            <person name="Yokota A."/>
            <person name="Sakai Y."/>
            <person name="Nanatani K."/>
            <person name="Yabe S."/>
            <person name="Oetari A."/>
            <person name="Sjamsuridzal W."/>
        </authorList>
    </citation>
    <scope>NUCLEOTIDE SEQUENCE [LARGE SCALE GENOMIC DNA]</scope>
    <source>
        <strain evidence="6">SL3-2-4</strain>
    </source>
</reference>
<dbReference type="OrthoDB" id="9781117at2"/>